<evidence type="ECO:0000313" key="8">
    <source>
        <dbReference type="EMBL" id="PWN56428.1"/>
    </source>
</evidence>
<dbReference type="InterPro" id="IPR002104">
    <property type="entry name" value="Integrase_catalytic"/>
</dbReference>
<dbReference type="GO" id="GO:0015074">
    <property type="term" value="P:DNA integration"/>
    <property type="evidence" value="ECO:0007669"/>
    <property type="project" value="UniProtKB-KW"/>
</dbReference>
<evidence type="ECO:0000259" key="6">
    <source>
        <dbReference type="PROSITE" id="PS51898"/>
    </source>
</evidence>
<dbReference type="SUPFAM" id="SSF56349">
    <property type="entry name" value="DNA breaking-rejoining enzymes"/>
    <property type="match status" value="1"/>
</dbReference>
<dbReference type="Gene3D" id="1.10.150.130">
    <property type="match status" value="1"/>
</dbReference>
<dbReference type="RefSeq" id="WP_109719622.1">
    <property type="nucleotide sequence ID" value="NZ_QEQK01000005.1"/>
</dbReference>
<dbReference type="Proteomes" id="UP000251800">
    <property type="component" value="Unassembled WGS sequence"/>
</dbReference>
<dbReference type="CDD" id="cd00397">
    <property type="entry name" value="DNA_BRE_C"/>
    <property type="match status" value="1"/>
</dbReference>
<accession>A0A363ULW7</accession>
<keyword evidence="2" id="KW-0229">DNA integration</keyword>
<keyword evidence="3 5" id="KW-0238">DNA-binding</keyword>
<dbReference type="InterPro" id="IPR010998">
    <property type="entry name" value="Integrase_recombinase_N"/>
</dbReference>
<evidence type="ECO:0000256" key="4">
    <source>
        <dbReference type="ARBA" id="ARBA00023172"/>
    </source>
</evidence>
<evidence type="ECO:0000256" key="3">
    <source>
        <dbReference type="ARBA" id="ARBA00023125"/>
    </source>
</evidence>
<gene>
    <name evidence="8" type="ORF">DEH80_06220</name>
</gene>
<name>A0A363ULW7_9GAMM</name>
<dbReference type="InterPro" id="IPR013762">
    <property type="entry name" value="Integrase-like_cat_sf"/>
</dbReference>
<comment type="similarity">
    <text evidence="1">Belongs to the 'phage' integrase family.</text>
</comment>
<evidence type="ECO:0000313" key="9">
    <source>
        <dbReference type="Proteomes" id="UP000251800"/>
    </source>
</evidence>
<dbReference type="InterPro" id="IPR011010">
    <property type="entry name" value="DNA_brk_join_enz"/>
</dbReference>
<dbReference type="InterPro" id="IPR050090">
    <property type="entry name" value="Tyrosine_recombinase_XerCD"/>
</dbReference>
<dbReference type="PROSITE" id="PS51898">
    <property type="entry name" value="TYR_RECOMBINASE"/>
    <property type="match status" value="1"/>
</dbReference>
<dbReference type="OrthoDB" id="9801717at2"/>
<evidence type="ECO:0000259" key="7">
    <source>
        <dbReference type="PROSITE" id="PS51900"/>
    </source>
</evidence>
<dbReference type="InterPro" id="IPR044068">
    <property type="entry name" value="CB"/>
</dbReference>
<dbReference type="AlphaFoldDB" id="A0A363ULW7"/>
<reference evidence="8 9" key="1">
    <citation type="submission" date="2018-05" db="EMBL/GenBank/DDBJ databases">
        <title>Abyssibacter profundi OUC007T gen. nov., sp. nov, a marine bacterium isolated from seawater of the Mariana Trench.</title>
        <authorList>
            <person name="Zhou S."/>
        </authorList>
    </citation>
    <scope>NUCLEOTIDE SEQUENCE [LARGE SCALE GENOMIC DNA]</scope>
    <source>
        <strain evidence="8 9">OUC007</strain>
    </source>
</reference>
<keyword evidence="4" id="KW-0233">DNA recombination</keyword>
<protein>
    <recommendedName>
        <fullName evidence="10">Integrase</fullName>
    </recommendedName>
</protein>
<dbReference type="Pfam" id="PF00589">
    <property type="entry name" value="Phage_integrase"/>
    <property type="match status" value="1"/>
</dbReference>
<dbReference type="PANTHER" id="PTHR30349">
    <property type="entry name" value="PHAGE INTEGRASE-RELATED"/>
    <property type="match status" value="1"/>
</dbReference>
<evidence type="ECO:0000256" key="5">
    <source>
        <dbReference type="PROSITE-ProRule" id="PRU01248"/>
    </source>
</evidence>
<feature type="domain" description="Tyr recombinase" evidence="6">
    <location>
        <begin position="168"/>
        <end position="369"/>
    </location>
</feature>
<dbReference type="PANTHER" id="PTHR30349:SF64">
    <property type="entry name" value="PROPHAGE INTEGRASE INTD-RELATED"/>
    <property type="match status" value="1"/>
</dbReference>
<dbReference type="EMBL" id="QEQK01000005">
    <property type="protein sequence ID" value="PWN56428.1"/>
    <property type="molecule type" value="Genomic_DNA"/>
</dbReference>
<evidence type="ECO:0000256" key="2">
    <source>
        <dbReference type="ARBA" id="ARBA00022908"/>
    </source>
</evidence>
<evidence type="ECO:0008006" key="10">
    <source>
        <dbReference type="Google" id="ProtNLM"/>
    </source>
</evidence>
<feature type="domain" description="Core-binding (CB)" evidence="7">
    <location>
        <begin position="29"/>
        <end position="122"/>
    </location>
</feature>
<dbReference type="PROSITE" id="PS51900">
    <property type="entry name" value="CB"/>
    <property type="match status" value="1"/>
</dbReference>
<evidence type="ECO:0000256" key="1">
    <source>
        <dbReference type="ARBA" id="ARBA00008857"/>
    </source>
</evidence>
<keyword evidence="9" id="KW-1185">Reference proteome</keyword>
<comment type="caution">
    <text evidence="8">The sequence shown here is derived from an EMBL/GenBank/DDBJ whole genome shotgun (WGS) entry which is preliminary data.</text>
</comment>
<dbReference type="GO" id="GO:0006310">
    <property type="term" value="P:DNA recombination"/>
    <property type="evidence" value="ECO:0007669"/>
    <property type="project" value="UniProtKB-KW"/>
</dbReference>
<organism evidence="8 9">
    <name type="scientific">Abyssibacter profundi</name>
    <dbReference type="NCBI Taxonomy" id="2182787"/>
    <lineage>
        <taxon>Bacteria</taxon>
        <taxon>Pseudomonadati</taxon>
        <taxon>Pseudomonadota</taxon>
        <taxon>Gammaproteobacteria</taxon>
        <taxon>Chromatiales</taxon>
        <taxon>Oceanococcaceae</taxon>
        <taxon>Abyssibacter</taxon>
    </lineage>
</organism>
<dbReference type="GO" id="GO:0003677">
    <property type="term" value="F:DNA binding"/>
    <property type="evidence" value="ECO:0007669"/>
    <property type="project" value="UniProtKB-UniRule"/>
</dbReference>
<dbReference type="Gene3D" id="1.10.443.10">
    <property type="entry name" value="Intergrase catalytic core"/>
    <property type="match status" value="1"/>
</dbReference>
<proteinExistence type="inferred from homology"/>
<sequence>MDLFYSTSKFKLNGQSYTGFPILISEEGKVVGEALDFCITYLIKRGRVESKKSWVTYGKALYQFFGWCEANAIDWRDVGNDREATILAEFRDWNLSEEGGSLAARTVNARMRLLCAFYRYAANKGWVASVPYDMETITVRQPKGFLAHVDASGGERVSADVMLKTPRTLIRVLTKYQSLDLLNAIKNPTHRLMVRLGLTTGLRREELATFPLKYVINPVTYTKHRSFVRVNLDPRDMVIKRNQPRGIDVPRTVMEDLWQYVIHERHQLESLSGQAQPTLFLTADGLPYANDGAAFLGIVKRAGEIAGIPYVNVHVLRHTYATHTLYAMMKSKAQTHALMYVRDRLGHASVTTTEKYLHCFSELEDALMNDYQNEIDVISQEVACG</sequence>